<keyword evidence="6" id="KW-1185">Reference proteome</keyword>
<proteinExistence type="predicted"/>
<accession>A0A2G5HP35</accession>
<evidence type="ECO:0000256" key="2">
    <source>
        <dbReference type="SAM" id="Phobius"/>
    </source>
</evidence>
<protein>
    <submittedName>
        <fullName evidence="3">Uncharacterized protein</fullName>
    </submittedName>
</protein>
<dbReference type="EMBL" id="LKMD01000105">
    <property type="protein sequence ID" value="PIA93962.1"/>
    <property type="molecule type" value="Genomic_DNA"/>
</dbReference>
<gene>
    <name evidence="3" type="ORF">CB0940_04009</name>
    <name evidence="4" type="ORF">RHO25_005841</name>
</gene>
<evidence type="ECO:0000313" key="5">
    <source>
        <dbReference type="Proteomes" id="UP000230605"/>
    </source>
</evidence>
<evidence type="ECO:0000256" key="1">
    <source>
        <dbReference type="SAM" id="MobiDB-lite"/>
    </source>
</evidence>
<reference evidence="4 6" key="2">
    <citation type="submission" date="2023-09" db="EMBL/GenBank/DDBJ databases">
        <title>Complete-Gapless Cercospora beticola genome.</title>
        <authorList>
            <person name="Wyatt N.A."/>
            <person name="Spanner R.E."/>
            <person name="Bolton M.D."/>
        </authorList>
    </citation>
    <scope>NUCLEOTIDE SEQUENCE [LARGE SCALE GENOMIC DNA]</scope>
    <source>
        <strain evidence="4">Cb09-40</strain>
    </source>
</reference>
<keyword evidence="2" id="KW-1133">Transmembrane helix</keyword>
<sequence length="253" mass="28735">MLNLNIPLPYLVSAAYLTAGGLVLWCCWDKVPSITNLQSGRYLIAFTTTAVLLGFFVTNRGTFPGRSNIATGMEPRSPDDWSCPTDDQNRYSTRDRTRFDSDFPKVLGYPSGGGVLMLPLDIAVAEYLSIPRLETARRASDQTEEDAFCRRLRLLGAKWWESEDTYIRKLIGFDEMTEMEGKDGITVGWPGKEGEGGVWILRKLPGTEMMRMCLNMRERCELLERLGATFYEDAREVEEFREVLSEQSAQRVE</sequence>
<dbReference type="Proteomes" id="UP000230605">
    <property type="component" value="Chromosome 4"/>
</dbReference>
<evidence type="ECO:0000313" key="6">
    <source>
        <dbReference type="Proteomes" id="UP001302367"/>
    </source>
</evidence>
<reference evidence="3 5" key="1">
    <citation type="submission" date="2015-10" db="EMBL/GenBank/DDBJ databases">
        <title>The cercosporin biosynthetic gene cluster was horizontally transferred to several fungal lineages and shown to be expanded in Cercospora beticola based on microsynteny with recipient genomes.</title>
        <authorList>
            <person name="De Jonge R."/>
            <person name="Ebert M.K."/>
            <person name="Suttle J.C."/>
            <person name="Jurick Ii W.M."/>
            <person name="Secor G.A."/>
            <person name="Thomma B.P."/>
            <person name="Van De Peer Y."/>
            <person name="Bolton M.D."/>
        </authorList>
    </citation>
    <scope>NUCLEOTIDE SEQUENCE [LARGE SCALE GENOMIC DNA]</scope>
    <source>
        <strain evidence="3 5">09-40</strain>
    </source>
</reference>
<dbReference type="OrthoDB" id="4487429at2759"/>
<keyword evidence="2" id="KW-0812">Transmembrane</keyword>
<evidence type="ECO:0000313" key="4">
    <source>
        <dbReference type="EMBL" id="WPB01218.1"/>
    </source>
</evidence>
<dbReference type="AlphaFoldDB" id="A0A2G5HP35"/>
<keyword evidence="2" id="KW-0472">Membrane</keyword>
<feature type="region of interest" description="Disordered" evidence="1">
    <location>
        <begin position="67"/>
        <end position="87"/>
    </location>
</feature>
<feature type="transmembrane region" description="Helical" evidence="2">
    <location>
        <begin position="6"/>
        <end position="28"/>
    </location>
</feature>
<feature type="transmembrane region" description="Helical" evidence="2">
    <location>
        <begin position="40"/>
        <end position="58"/>
    </location>
</feature>
<dbReference type="Proteomes" id="UP001302367">
    <property type="component" value="Chromosome 4"/>
</dbReference>
<dbReference type="EMBL" id="CP134187">
    <property type="protein sequence ID" value="WPB01218.1"/>
    <property type="molecule type" value="Genomic_DNA"/>
</dbReference>
<name>A0A2G5HP35_CERBT</name>
<evidence type="ECO:0000313" key="3">
    <source>
        <dbReference type="EMBL" id="PIA93962.1"/>
    </source>
</evidence>
<organism evidence="3 5">
    <name type="scientific">Cercospora beticola</name>
    <name type="common">Sugarbeet leaf spot fungus</name>
    <dbReference type="NCBI Taxonomy" id="122368"/>
    <lineage>
        <taxon>Eukaryota</taxon>
        <taxon>Fungi</taxon>
        <taxon>Dikarya</taxon>
        <taxon>Ascomycota</taxon>
        <taxon>Pezizomycotina</taxon>
        <taxon>Dothideomycetes</taxon>
        <taxon>Dothideomycetidae</taxon>
        <taxon>Mycosphaerellales</taxon>
        <taxon>Mycosphaerellaceae</taxon>
        <taxon>Cercospora</taxon>
    </lineage>
</organism>